<proteinExistence type="predicted"/>
<dbReference type="OrthoDB" id="2646176at2"/>
<dbReference type="Proteomes" id="UP000509327">
    <property type="component" value="Chromosome"/>
</dbReference>
<feature type="chain" id="PRO_5015879751" evidence="1">
    <location>
        <begin position="26"/>
        <end position="287"/>
    </location>
</feature>
<sequence>MKIKKRMFGSLLSLILVLQMSPVNAEDNTYDPLTESFTVTKEFLKEKAIQEGKQLNVAEYENKLENAKTQSEIEDLMEMMNDYSVYTEIEYQNKLYSFDNRDSFDHTVTLMASPGDTRLRTEYSYGAQTLYGNEQGDLNKMGNKLIQIGAGMTHPYVGAFMTVVDLLIKENEYDSYKSTIVRSLHDYVIIYKYVDVYQWNGFQYIWAPMATSTKKNTSAQLNVVYYKNSIRYTPRNFDLGQISGQAGNYFYDEERLTSLAKNTLSPLYYGYQSGTVIPVNVYWKFKY</sequence>
<keyword evidence="5" id="KW-1185">Reference proteome</keyword>
<dbReference type="EMBL" id="QJSW01000009">
    <property type="protein sequence ID" value="PYE48266.1"/>
    <property type="molecule type" value="Genomic_DNA"/>
</dbReference>
<reference evidence="3 5" key="2">
    <citation type="submission" date="2020-06" db="EMBL/GenBank/DDBJ databases">
        <title>Complete genome of Paenibacillus barcinonensis KACC11450.</title>
        <authorList>
            <person name="Kim M."/>
            <person name="Park Y.-J."/>
            <person name="Shin J.-H."/>
        </authorList>
    </citation>
    <scope>NUCLEOTIDE SEQUENCE [LARGE SCALE GENOMIC DNA]</scope>
    <source>
        <strain evidence="3 5">KACC11450</strain>
    </source>
</reference>
<evidence type="ECO:0000313" key="4">
    <source>
        <dbReference type="Proteomes" id="UP000247790"/>
    </source>
</evidence>
<evidence type="ECO:0000256" key="1">
    <source>
        <dbReference type="SAM" id="SignalP"/>
    </source>
</evidence>
<protein>
    <submittedName>
        <fullName evidence="2">Uncharacterized protein</fullName>
    </submittedName>
</protein>
<dbReference type="RefSeq" id="WP_110897414.1">
    <property type="nucleotide sequence ID" value="NZ_CP054614.1"/>
</dbReference>
<feature type="signal peptide" evidence="1">
    <location>
        <begin position="1"/>
        <end position="25"/>
    </location>
</feature>
<evidence type="ECO:0000313" key="3">
    <source>
        <dbReference type="EMBL" id="QKS56887.1"/>
    </source>
</evidence>
<dbReference type="EMBL" id="CP054614">
    <property type="protein sequence ID" value="QKS56887.1"/>
    <property type="molecule type" value="Genomic_DNA"/>
</dbReference>
<keyword evidence="1" id="KW-0732">Signal</keyword>
<dbReference type="AlphaFoldDB" id="A0A2V4WL62"/>
<dbReference type="Proteomes" id="UP000247790">
    <property type="component" value="Unassembled WGS sequence"/>
</dbReference>
<name>A0A2V4WL62_PAEBA</name>
<evidence type="ECO:0000313" key="5">
    <source>
        <dbReference type="Proteomes" id="UP000509327"/>
    </source>
</evidence>
<evidence type="ECO:0000313" key="2">
    <source>
        <dbReference type="EMBL" id="PYE48266.1"/>
    </source>
</evidence>
<gene>
    <name evidence="2" type="ORF">DFQ00_109120</name>
    <name evidence="3" type="ORF">HUB98_11485</name>
</gene>
<organism evidence="2 4">
    <name type="scientific">Paenibacillus barcinonensis</name>
    <dbReference type="NCBI Taxonomy" id="198119"/>
    <lineage>
        <taxon>Bacteria</taxon>
        <taxon>Bacillati</taxon>
        <taxon>Bacillota</taxon>
        <taxon>Bacilli</taxon>
        <taxon>Bacillales</taxon>
        <taxon>Paenibacillaceae</taxon>
        <taxon>Paenibacillus</taxon>
    </lineage>
</organism>
<reference evidence="2 4" key="1">
    <citation type="submission" date="2018-06" db="EMBL/GenBank/DDBJ databases">
        <title>Genomic Encyclopedia of Type Strains, Phase III (KMG-III): the genomes of soil and plant-associated and newly described type strains.</title>
        <authorList>
            <person name="Whitman W."/>
        </authorList>
    </citation>
    <scope>NUCLEOTIDE SEQUENCE [LARGE SCALE GENOMIC DNA]</scope>
    <source>
        <strain evidence="2 4">CECT 7022</strain>
    </source>
</reference>
<accession>A0A2V4WL62</accession>